<sequence>MITGHMVFVMEDKAIIWLKVQAKQASDFKFQTMPEDRARIFVNKHYRVSAQAQRPPQFHSKHQVVLFYIKRCTAKAVRLVSSFFTSKITISAFYHIKAE</sequence>
<accession>A0ACB8FUD2</accession>
<name>A0ACB8FUD2_9SAUR</name>
<evidence type="ECO:0000313" key="2">
    <source>
        <dbReference type="Proteomes" id="UP000827872"/>
    </source>
</evidence>
<comment type="caution">
    <text evidence="1">The sequence shown here is derived from an EMBL/GenBank/DDBJ whole genome shotgun (WGS) entry which is preliminary data.</text>
</comment>
<evidence type="ECO:0000313" key="1">
    <source>
        <dbReference type="EMBL" id="KAH8010564.1"/>
    </source>
</evidence>
<proteinExistence type="predicted"/>
<organism evidence="1 2">
    <name type="scientific">Sphaerodactylus townsendi</name>
    <dbReference type="NCBI Taxonomy" id="933632"/>
    <lineage>
        <taxon>Eukaryota</taxon>
        <taxon>Metazoa</taxon>
        <taxon>Chordata</taxon>
        <taxon>Craniata</taxon>
        <taxon>Vertebrata</taxon>
        <taxon>Euteleostomi</taxon>
        <taxon>Lepidosauria</taxon>
        <taxon>Squamata</taxon>
        <taxon>Bifurcata</taxon>
        <taxon>Gekkota</taxon>
        <taxon>Sphaerodactylidae</taxon>
        <taxon>Sphaerodactylus</taxon>
    </lineage>
</organism>
<dbReference type="Proteomes" id="UP000827872">
    <property type="component" value="Linkage Group LG11"/>
</dbReference>
<reference evidence="1" key="1">
    <citation type="submission" date="2021-08" db="EMBL/GenBank/DDBJ databases">
        <title>The first chromosome-level gecko genome reveals the dynamic sex chromosomes of Neotropical dwarf geckos (Sphaerodactylidae: Sphaerodactylus).</title>
        <authorList>
            <person name="Pinto B.J."/>
            <person name="Keating S.E."/>
            <person name="Gamble T."/>
        </authorList>
    </citation>
    <scope>NUCLEOTIDE SEQUENCE</scope>
    <source>
        <strain evidence="1">TG3544</strain>
    </source>
</reference>
<dbReference type="EMBL" id="CM037624">
    <property type="protein sequence ID" value="KAH8010564.1"/>
    <property type="molecule type" value="Genomic_DNA"/>
</dbReference>
<gene>
    <name evidence="1" type="ORF">K3G42_007721</name>
</gene>
<protein>
    <submittedName>
        <fullName evidence="1">Uncharacterized protein</fullName>
    </submittedName>
</protein>
<keyword evidence="2" id="KW-1185">Reference proteome</keyword>